<dbReference type="PROSITE" id="PS51175">
    <property type="entry name" value="CBM6"/>
    <property type="match status" value="1"/>
</dbReference>
<dbReference type="GO" id="GO:0030246">
    <property type="term" value="F:carbohydrate binding"/>
    <property type="evidence" value="ECO:0007669"/>
    <property type="project" value="InterPro"/>
</dbReference>
<accession>A0A0E9MYC7</accession>
<keyword evidence="2 3" id="KW-0326">Glycosidase</keyword>
<dbReference type="SUPFAM" id="SSF51445">
    <property type="entry name" value="(Trans)glycosidases"/>
    <property type="match status" value="1"/>
</dbReference>
<dbReference type="Proteomes" id="UP000033121">
    <property type="component" value="Unassembled WGS sequence"/>
</dbReference>
<evidence type="ECO:0000256" key="3">
    <source>
        <dbReference type="RuleBase" id="RU361153"/>
    </source>
</evidence>
<dbReference type="Gene3D" id="2.60.120.260">
    <property type="entry name" value="Galactose-binding domain-like"/>
    <property type="match status" value="1"/>
</dbReference>
<sequence>MAAVLAVASAKVSGQVAFDHSATVHPQAKGFVHAMGQKIVDGSGNDLLIRSIGLGGWMLQEGYMLRLRQEGQQYKIRERIEKLVGEEKAELFYQAWRDNHCTRTDVDSLKSWGFNAVRLPMHFALYTLPVEKEPVAGKQTWLEEGFRRTDSLLAWCRASGIYLILDLHAAPGGQGNDLNIADRNPDLPSLWQSAANREKTVALWKKLAERYRDETWIGAYDIINEPNWGFTDPERDKNGTQEPNNAPLRELLVNITNAIRSVDRNHMIIIEGNGWGNNYRGVFPPWDKNLAVSFHKYWNYNDLNAIRNMLETRSRYDVPVWVGETGENSNVWFRDAVKLLESQQIGWAWWPLKKLGTNNPLEVPAPTGYEQLLKHWQKNAPAPDDSWTILKALATNTRIDKNLLHYDVLDALFRQQHDPTARSFQVHAPQQFRLAADALKSSAPITIPAVAYDLGPSGVAYFDLDSADYHVSQTNSKGGNLGRQYRNDGVDVYRDSTSGYFYVGHTEVGEWLQYTFQVPAAGKYRISFLAAAPEPGTSFRLAINGKPAAEMFSVAATGSETSWKELPGEVLTLPAGEAKLRLTTVSGGYQLAAIMLQPVKKQ</sequence>
<dbReference type="EMBL" id="BBWV01000001">
    <property type="protein sequence ID" value="GAO42594.1"/>
    <property type="molecule type" value="Genomic_DNA"/>
</dbReference>
<dbReference type="Gene3D" id="3.20.20.80">
    <property type="entry name" value="Glycosidases"/>
    <property type="match status" value="1"/>
</dbReference>
<evidence type="ECO:0000256" key="2">
    <source>
        <dbReference type="ARBA" id="ARBA00023295"/>
    </source>
</evidence>
<name>A0A0E9MYC7_9BACT</name>
<dbReference type="STRING" id="1220578.FPE01S_01_16090"/>
<proteinExistence type="inferred from homology"/>
<evidence type="ECO:0000313" key="6">
    <source>
        <dbReference type="Proteomes" id="UP000033121"/>
    </source>
</evidence>
<evidence type="ECO:0000256" key="1">
    <source>
        <dbReference type="ARBA" id="ARBA00022801"/>
    </source>
</evidence>
<feature type="domain" description="CBM6" evidence="4">
    <location>
        <begin position="467"/>
        <end position="597"/>
    </location>
</feature>
<comment type="similarity">
    <text evidence="3">Belongs to the glycosyl hydrolase 5 (cellulase A) family.</text>
</comment>
<reference evidence="5 6" key="1">
    <citation type="submission" date="2015-04" db="EMBL/GenBank/DDBJ databases">
        <title>Whole genome shotgun sequence of Flavihumibacter petaseus NBRC 106054.</title>
        <authorList>
            <person name="Miyazawa S."/>
            <person name="Hosoyama A."/>
            <person name="Hashimoto M."/>
            <person name="Noguchi M."/>
            <person name="Tsuchikane K."/>
            <person name="Ohji S."/>
            <person name="Yamazoe A."/>
            <person name="Ichikawa N."/>
            <person name="Kimura A."/>
            <person name="Fujita N."/>
        </authorList>
    </citation>
    <scope>NUCLEOTIDE SEQUENCE [LARGE SCALE GENOMIC DNA]</scope>
    <source>
        <strain evidence="5 6">NBRC 106054</strain>
    </source>
</reference>
<dbReference type="AlphaFoldDB" id="A0A0E9MYC7"/>
<keyword evidence="1 3" id="KW-0378">Hydrolase</keyword>
<dbReference type="SUPFAM" id="SSF49785">
    <property type="entry name" value="Galactose-binding domain-like"/>
    <property type="match status" value="1"/>
</dbReference>
<dbReference type="InterPro" id="IPR008979">
    <property type="entry name" value="Galactose-bd-like_sf"/>
</dbReference>
<gene>
    <name evidence="5" type="ORF">FPE01S_01_16090</name>
</gene>
<comment type="caution">
    <text evidence="5">The sequence shown here is derived from an EMBL/GenBank/DDBJ whole genome shotgun (WGS) entry which is preliminary data.</text>
</comment>
<dbReference type="Pfam" id="PF00150">
    <property type="entry name" value="Cellulase"/>
    <property type="match status" value="1"/>
</dbReference>
<evidence type="ECO:0000259" key="4">
    <source>
        <dbReference type="PROSITE" id="PS51175"/>
    </source>
</evidence>
<dbReference type="InterPro" id="IPR050386">
    <property type="entry name" value="Glycosyl_hydrolase_5"/>
</dbReference>
<dbReference type="GO" id="GO:0009986">
    <property type="term" value="C:cell surface"/>
    <property type="evidence" value="ECO:0007669"/>
    <property type="project" value="TreeGrafter"/>
</dbReference>
<dbReference type="InterPro" id="IPR001547">
    <property type="entry name" value="Glyco_hydro_5"/>
</dbReference>
<dbReference type="PANTHER" id="PTHR31297">
    <property type="entry name" value="GLUCAN ENDO-1,6-BETA-GLUCOSIDASE B"/>
    <property type="match status" value="1"/>
</dbReference>
<dbReference type="InterPro" id="IPR017853">
    <property type="entry name" value="GH"/>
</dbReference>
<dbReference type="InterPro" id="IPR005084">
    <property type="entry name" value="CBM6"/>
</dbReference>
<evidence type="ECO:0000313" key="5">
    <source>
        <dbReference type="EMBL" id="GAO42594.1"/>
    </source>
</evidence>
<organism evidence="5 6">
    <name type="scientific">Flavihumibacter petaseus NBRC 106054</name>
    <dbReference type="NCBI Taxonomy" id="1220578"/>
    <lineage>
        <taxon>Bacteria</taxon>
        <taxon>Pseudomonadati</taxon>
        <taxon>Bacteroidota</taxon>
        <taxon>Chitinophagia</taxon>
        <taxon>Chitinophagales</taxon>
        <taxon>Chitinophagaceae</taxon>
        <taxon>Flavihumibacter</taxon>
    </lineage>
</organism>
<dbReference type="GO" id="GO:0008422">
    <property type="term" value="F:beta-glucosidase activity"/>
    <property type="evidence" value="ECO:0007669"/>
    <property type="project" value="TreeGrafter"/>
</dbReference>
<dbReference type="CDD" id="cd04080">
    <property type="entry name" value="CBM6_cellulase-like"/>
    <property type="match status" value="1"/>
</dbReference>
<protein>
    <submittedName>
        <fullName evidence="5">Putative glycosidase</fullName>
    </submittedName>
</protein>
<dbReference type="Pfam" id="PF03422">
    <property type="entry name" value="CBM_6"/>
    <property type="match status" value="1"/>
</dbReference>
<dbReference type="PANTHER" id="PTHR31297:SF13">
    <property type="entry name" value="PUTATIVE-RELATED"/>
    <property type="match status" value="1"/>
</dbReference>
<keyword evidence="6" id="KW-1185">Reference proteome</keyword>
<dbReference type="GO" id="GO:0005576">
    <property type="term" value="C:extracellular region"/>
    <property type="evidence" value="ECO:0007669"/>
    <property type="project" value="TreeGrafter"/>
</dbReference>
<dbReference type="GO" id="GO:0009251">
    <property type="term" value="P:glucan catabolic process"/>
    <property type="evidence" value="ECO:0007669"/>
    <property type="project" value="TreeGrafter"/>
</dbReference>